<evidence type="ECO:0000313" key="3">
    <source>
        <dbReference type="EMBL" id="QQS99301.1"/>
    </source>
</evidence>
<dbReference type="PANTHER" id="PTHR43155">
    <property type="entry name" value="CYCLIC DI-GMP PHOSPHODIESTERASE PA4108-RELATED"/>
    <property type="match status" value="1"/>
</dbReference>
<dbReference type="Gene3D" id="1.10.3210.10">
    <property type="entry name" value="Hypothetical protein af1432"/>
    <property type="match status" value="1"/>
</dbReference>
<dbReference type="InterPro" id="IPR006675">
    <property type="entry name" value="HDIG_dom"/>
</dbReference>
<dbReference type="PROSITE" id="PS51832">
    <property type="entry name" value="HD_GYP"/>
    <property type="match status" value="1"/>
</dbReference>
<dbReference type="Proteomes" id="UP000595254">
    <property type="component" value="Chromosome"/>
</dbReference>
<gene>
    <name evidence="3" type="ORF">I6J18_16925</name>
</gene>
<dbReference type="EMBL" id="CP068053">
    <property type="protein sequence ID" value="QQS99301.1"/>
    <property type="molecule type" value="Genomic_DNA"/>
</dbReference>
<dbReference type="InterPro" id="IPR006674">
    <property type="entry name" value="HD_domain"/>
</dbReference>
<accession>A0A974NKD0</accession>
<dbReference type="InterPro" id="IPR003607">
    <property type="entry name" value="HD/PDEase_dom"/>
</dbReference>
<dbReference type="PROSITE" id="PS51831">
    <property type="entry name" value="HD"/>
    <property type="match status" value="1"/>
</dbReference>
<organism evidence="3 4">
    <name type="scientific">Peribacillus psychrosaccharolyticus</name>
    <name type="common">Bacillus psychrosaccharolyticus</name>
    <dbReference type="NCBI Taxonomy" id="1407"/>
    <lineage>
        <taxon>Bacteria</taxon>
        <taxon>Bacillati</taxon>
        <taxon>Bacillota</taxon>
        <taxon>Bacilli</taxon>
        <taxon>Bacillales</taxon>
        <taxon>Bacillaceae</taxon>
        <taxon>Peribacillus</taxon>
    </lineage>
</organism>
<keyword evidence="4" id="KW-1185">Reference proteome</keyword>
<protein>
    <submittedName>
        <fullName evidence="3">HD-GYP domain-containing protein</fullName>
    </submittedName>
</protein>
<dbReference type="SMART" id="SM00471">
    <property type="entry name" value="HDc"/>
    <property type="match status" value="1"/>
</dbReference>
<reference evidence="3 4" key="1">
    <citation type="submission" date="2021-01" db="EMBL/GenBank/DDBJ databases">
        <title>FDA dAtabase for Regulatory Grade micrObial Sequences (FDA-ARGOS): Supporting development and validation of Infectious Disease Dx tests.</title>
        <authorList>
            <person name="Nelson B."/>
            <person name="Plummer A."/>
            <person name="Tallon L."/>
            <person name="Sadzewicz L."/>
            <person name="Zhao X."/>
            <person name="Boylan J."/>
            <person name="Ott S."/>
            <person name="Bowen H."/>
            <person name="Vavikolanu K."/>
            <person name="Mehta A."/>
            <person name="Aluvathingal J."/>
            <person name="Nadendla S."/>
            <person name="Myers T."/>
            <person name="Yan Y."/>
            <person name="Sichtig H."/>
        </authorList>
    </citation>
    <scope>NUCLEOTIDE SEQUENCE [LARGE SCALE GENOMIC DNA]</scope>
    <source>
        <strain evidence="3 4">FDAARGOS_1161</strain>
    </source>
</reference>
<dbReference type="AlphaFoldDB" id="A0A974NKD0"/>
<dbReference type="SUPFAM" id="SSF109604">
    <property type="entry name" value="HD-domain/PDEase-like"/>
    <property type="match status" value="1"/>
</dbReference>
<name>A0A974NKD0_PERPY</name>
<dbReference type="RefSeq" id="WP_201647597.1">
    <property type="nucleotide sequence ID" value="NZ_CP068053.1"/>
</dbReference>
<proteinExistence type="predicted"/>
<evidence type="ECO:0000259" key="2">
    <source>
        <dbReference type="PROSITE" id="PS51832"/>
    </source>
</evidence>
<dbReference type="Pfam" id="PF13487">
    <property type="entry name" value="HD_5"/>
    <property type="match status" value="1"/>
</dbReference>
<dbReference type="CDD" id="cd00077">
    <property type="entry name" value="HDc"/>
    <property type="match status" value="1"/>
</dbReference>
<feature type="domain" description="HD" evidence="1">
    <location>
        <begin position="135"/>
        <end position="258"/>
    </location>
</feature>
<feature type="domain" description="HD-GYP" evidence="2">
    <location>
        <begin position="113"/>
        <end position="310"/>
    </location>
</feature>
<dbReference type="PANTHER" id="PTHR43155:SF2">
    <property type="entry name" value="CYCLIC DI-GMP PHOSPHODIESTERASE PA4108"/>
    <property type="match status" value="1"/>
</dbReference>
<dbReference type="InterPro" id="IPR037522">
    <property type="entry name" value="HD_GYP_dom"/>
</dbReference>
<evidence type="ECO:0000313" key="4">
    <source>
        <dbReference type="Proteomes" id="UP000595254"/>
    </source>
</evidence>
<dbReference type="NCBIfam" id="TIGR00277">
    <property type="entry name" value="HDIG"/>
    <property type="match status" value="1"/>
</dbReference>
<sequence length="361" mass="40791">MRLLKTQSLTSGMKLGKTIFNERGIVLLSSGVLLTNNMIKRLIELDIPFVYIEDGRTLHIKPNPSLPDKTRNQAVLTIQETFSQLNKKQKISDSFVLEKATKKFTDLVRSILTEVNNNKELLSLLTDVYAYDHYIFTHSLNVALYSLAMGLELKLNQKQMEILGLGAIMHDVGKMMIPTEIILKPGRLTEDEFETMKKHSEFGFQLLRGVHTIPLLVAHCAYQHHERLDGTGYPRGLSGEDIHFYGKIIAVADVFDAVTSNRVYRNALLPHEALEILYSGAGTQFDVKIIEAFRRSVAIYPVGLVVELSDGRKGIVSKQNTGMGERPIIEIIEEQGNVLEKVYELDLLKHNHLVIKKCHVE</sequence>
<evidence type="ECO:0000259" key="1">
    <source>
        <dbReference type="PROSITE" id="PS51831"/>
    </source>
</evidence>
<dbReference type="KEGG" id="ppsr:I6J18_16925"/>